<protein>
    <submittedName>
        <fullName evidence="1">Uncharacterized protein</fullName>
    </submittedName>
</protein>
<dbReference type="Gramene" id="EOY14289">
    <property type="protein sequence ID" value="EOY14289"/>
    <property type="gene ID" value="TCM_033606"/>
</dbReference>
<organism evidence="1 2">
    <name type="scientific">Theobroma cacao</name>
    <name type="common">Cacao</name>
    <name type="synonym">Cocoa</name>
    <dbReference type="NCBI Taxonomy" id="3641"/>
    <lineage>
        <taxon>Eukaryota</taxon>
        <taxon>Viridiplantae</taxon>
        <taxon>Streptophyta</taxon>
        <taxon>Embryophyta</taxon>
        <taxon>Tracheophyta</taxon>
        <taxon>Spermatophyta</taxon>
        <taxon>Magnoliopsida</taxon>
        <taxon>eudicotyledons</taxon>
        <taxon>Gunneridae</taxon>
        <taxon>Pentapetalae</taxon>
        <taxon>rosids</taxon>
        <taxon>malvids</taxon>
        <taxon>Malvales</taxon>
        <taxon>Malvaceae</taxon>
        <taxon>Byttnerioideae</taxon>
        <taxon>Theobroma</taxon>
    </lineage>
</organism>
<accession>A0A061FII2</accession>
<name>A0A061FII2_THECC</name>
<proteinExistence type="predicted"/>
<gene>
    <name evidence="1" type="ORF">TCM_033606</name>
</gene>
<dbReference type="EMBL" id="CM001885">
    <property type="protein sequence ID" value="EOY14289.1"/>
    <property type="molecule type" value="Genomic_DNA"/>
</dbReference>
<evidence type="ECO:0000313" key="1">
    <source>
        <dbReference type="EMBL" id="EOY14289.1"/>
    </source>
</evidence>
<dbReference type="HOGENOM" id="CLU_2350919_0_0_1"/>
<keyword evidence="2" id="KW-1185">Reference proteome</keyword>
<dbReference type="InParanoid" id="A0A061FII2"/>
<reference evidence="1 2" key="1">
    <citation type="journal article" date="2013" name="Genome Biol.">
        <title>The genome sequence of the most widely cultivated cacao type and its use to identify candidate genes regulating pod color.</title>
        <authorList>
            <person name="Motamayor J.C."/>
            <person name="Mockaitis K."/>
            <person name="Schmutz J."/>
            <person name="Haiminen N."/>
            <person name="Iii D.L."/>
            <person name="Cornejo O."/>
            <person name="Findley S.D."/>
            <person name="Zheng P."/>
            <person name="Utro F."/>
            <person name="Royaert S."/>
            <person name="Saski C."/>
            <person name="Jenkins J."/>
            <person name="Podicheti R."/>
            <person name="Zhao M."/>
            <person name="Scheffler B.E."/>
            <person name="Stack J.C."/>
            <person name="Feltus F.A."/>
            <person name="Mustiga G.M."/>
            <person name="Amores F."/>
            <person name="Phillips W."/>
            <person name="Marelli J.P."/>
            <person name="May G.D."/>
            <person name="Shapiro H."/>
            <person name="Ma J."/>
            <person name="Bustamante C.D."/>
            <person name="Schnell R.J."/>
            <person name="Main D."/>
            <person name="Gilbert D."/>
            <person name="Parida L."/>
            <person name="Kuhn D.N."/>
        </authorList>
    </citation>
    <scope>NUCLEOTIDE SEQUENCE [LARGE SCALE GENOMIC DNA]</scope>
    <source>
        <strain evidence="2">cv. Matina 1-6</strain>
    </source>
</reference>
<dbReference type="AlphaFoldDB" id="A0A061FII2"/>
<sequence>MMEKLSLAQKLCYENSKAKQLCKPSGVSSGLLRKCNTKIRRWLYCILETIRIIPLCIPSGGGEISLKDRRLFERLALKPILPILEYLIKTPPSHQQF</sequence>
<dbReference type="Proteomes" id="UP000026915">
    <property type="component" value="Chromosome 7"/>
</dbReference>
<evidence type="ECO:0000313" key="2">
    <source>
        <dbReference type="Proteomes" id="UP000026915"/>
    </source>
</evidence>